<dbReference type="Pfam" id="PF08376">
    <property type="entry name" value="NIT"/>
    <property type="match status" value="1"/>
</dbReference>
<dbReference type="PANTHER" id="PTHR32089:SF120">
    <property type="entry name" value="METHYL-ACCEPTING CHEMOTAXIS PROTEIN TLPQ"/>
    <property type="match status" value="1"/>
</dbReference>
<reference evidence="9" key="2">
    <citation type="submission" date="2019-06" db="EMBL/GenBank/DDBJ databases">
        <title>Co-occurence of chitin degradation, pigmentation and bioactivity in marine Pseudoalteromonas.</title>
        <authorList>
            <person name="Sonnenschein E.C."/>
            <person name="Bech P.K."/>
        </authorList>
    </citation>
    <scope>NUCLEOTIDE SEQUENCE [LARGE SCALE GENOMIC DNA]</scope>
    <source>
        <strain evidence="9">S3790</strain>
    </source>
</reference>
<dbReference type="FunFam" id="1.10.287.950:FF:000001">
    <property type="entry name" value="Methyl-accepting chemotaxis sensory transducer"/>
    <property type="match status" value="1"/>
</dbReference>
<evidence type="ECO:0000256" key="2">
    <source>
        <dbReference type="ARBA" id="ARBA00023224"/>
    </source>
</evidence>
<dbReference type="PANTHER" id="PTHR32089">
    <property type="entry name" value="METHYL-ACCEPTING CHEMOTAXIS PROTEIN MCPB"/>
    <property type="match status" value="1"/>
</dbReference>
<dbReference type="SMART" id="SM00283">
    <property type="entry name" value="MA"/>
    <property type="match status" value="1"/>
</dbReference>
<dbReference type="GO" id="GO:0016020">
    <property type="term" value="C:membrane"/>
    <property type="evidence" value="ECO:0007669"/>
    <property type="project" value="UniProtKB-SubCell"/>
</dbReference>
<dbReference type="SUPFAM" id="SSF58104">
    <property type="entry name" value="Methyl-accepting chemotaxis protein (MCP) signaling domain"/>
    <property type="match status" value="1"/>
</dbReference>
<keyword evidence="2 4" id="KW-0807">Transducer</keyword>
<evidence type="ECO:0000313" key="8">
    <source>
        <dbReference type="EMBL" id="TMO65447.1"/>
    </source>
</evidence>
<evidence type="ECO:0000259" key="7">
    <source>
        <dbReference type="PROSITE" id="PS50906"/>
    </source>
</evidence>
<evidence type="ECO:0000256" key="3">
    <source>
        <dbReference type="ARBA" id="ARBA00029447"/>
    </source>
</evidence>
<evidence type="ECO:0000259" key="6">
    <source>
        <dbReference type="PROSITE" id="PS50111"/>
    </source>
</evidence>
<evidence type="ECO:0000256" key="1">
    <source>
        <dbReference type="ARBA" id="ARBA00004370"/>
    </source>
</evidence>
<keyword evidence="5" id="KW-0472">Membrane</keyword>
<keyword evidence="5" id="KW-1133">Transmembrane helix</keyword>
<name>A0A5S3V3W9_9GAMM</name>
<sequence>MALLPCVLLGAVIFYDVSMSLQRMNDAYDAEYNAFFSHAVLSVVHETQKERGASAGYIGSGGKKFKSTLTKQRSLTNKFVSQLEEKSKTWQLSEPMQRELIEFQRKFAKLEQVRRDVDNLTMSLGDALKYYTDINLKGLHIVITASRLSNDHIISTELFSIYNFSNAKESAGIERAVLSNVLSKDEMTQAAKIKHVSLLTKQEVYLEEALEASPPPMKTLFERALASSEFSEVDKYRSLIAATNTNFNLDAEKWFSAATKRINVLKSAEEQALDLVDATAINIQERAVLVLVVESVILIVGLLITFALFTAIKLRRRQSQKIAQGIQVAIRNKDLSHEIAVLSSDELGNSAKDINHLTMQFENDLVEFAQVSQRIASSTEDASLAINHSKQNLEEQQDGIKTIAAASEQMSKNIKVIASSMNENSQAARVVATESIRGQKVVTDAVSVIQDASDDMAKSAVAVDALNNRVGSITSMVEMIRSIAEQTNLLALNAAIEAARAGEQGRGFAVVADEVRGLASRTQKSTEEISALVSELQTSSKEASSIIMQGQDNAVQAAQRAQEIKTALSQIVTQAQQVETVTESVSQSTQQQSDAISDISKNIAIIFDKSAENVSGAEQIVQAAVTISDAAIDMDKLIAQYNVAENKR</sequence>
<evidence type="ECO:0000256" key="5">
    <source>
        <dbReference type="SAM" id="Phobius"/>
    </source>
</evidence>
<dbReference type="PROSITE" id="PS50906">
    <property type="entry name" value="NIT"/>
    <property type="match status" value="1"/>
</dbReference>
<proteinExistence type="inferred from homology"/>
<evidence type="ECO:0000313" key="9">
    <source>
        <dbReference type="Proteomes" id="UP000307217"/>
    </source>
</evidence>
<comment type="subcellular location">
    <subcellularLocation>
        <location evidence="1">Membrane</location>
    </subcellularLocation>
</comment>
<feature type="domain" description="Methyl-accepting transducer" evidence="6">
    <location>
        <begin position="371"/>
        <end position="607"/>
    </location>
</feature>
<dbReference type="InterPro" id="IPR013587">
    <property type="entry name" value="Nitrate/nitrite_sensing"/>
</dbReference>
<dbReference type="PROSITE" id="PS50111">
    <property type="entry name" value="CHEMOTAXIS_TRANSDUC_2"/>
    <property type="match status" value="1"/>
</dbReference>
<dbReference type="EMBL" id="PNBX01000087">
    <property type="protein sequence ID" value="TMO65447.1"/>
    <property type="molecule type" value="Genomic_DNA"/>
</dbReference>
<dbReference type="InterPro" id="IPR010910">
    <property type="entry name" value="Nitrate/nitrite_sensing_bac"/>
</dbReference>
<keyword evidence="5" id="KW-0812">Transmembrane</keyword>
<dbReference type="Proteomes" id="UP000307217">
    <property type="component" value="Unassembled WGS sequence"/>
</dbReference>
<dbReference type="GO" id="GO:0007165">
    <property type="term" value="P:signal transduction"/>
    <property type="evidence" value="ECO:0007669"/>
    <property type="project" value="UniProtKB-KW"/>
</dbReference>
<dbReference type="GO" id="GO:0006935">
    <property type="term" value="P:chemotaxis"/>
    <property type="evidence" value="ECO:0007669"/>
    <property type="project" value="UniProtKB-ARBA"/>
</dbReference>
<gene>
    <name evidence="8" type="ORF">CWC19_17475</name>
</gene>
<dbReference type="OrthoDB" id="2489132at2"/>
<dbReference type="AlphaFoldDB" id="A0A5S3V3W9"/>
<dbReference type="Gene3D" id="1.10.287.950">
    <property type="entry name" value="Methyl-accepting chemotaxis protein"/>
    <property type="match status" value="1"/>
</dbReference>
<protein>
    <submittedName>
        <fullName evidence="8">Methyl-accepting chemotaxis protein</fullName>
    </submittedName>
</protein>
<reference evidence="8 9" key="1">
    <citation type="submission" date="2018-01" db="EMBL/GenBank/DDBJ databases">
        <authorList>
            <person name="Paulsen S."/>
            <person name="Gram L.K."/>
        </authorList>
    </citation>
    <scope>NUCLEOTIDE SEQUENCE [LARGE SCALE GENOMIC DNA]</scope>
    <source>
        <strain evidence="8 9">S3790</strain>
    </source>
</reference>
<comment type="similarity">
    <text evidence="3">Belongs to the methyl-accepting chemotaxis (MCP) protein family.</text>
</comment>
<feature type="domain" description="NIT" evidence="7">
    <location>
        <begin position="38"/>
        <end position="283"/>
    </location>
</feature>
<comment type="caution">
    <text evidence="8">The sequence shown here is derived from an EMBL/GenBank/DDBJ whole genome shotgun (WGS) entry which is preliminary data.</text>
</comment>
<organism evidence="8 9">
    <name type="scientific">Pseudoalteromonas aurantia</name>
    <dbReference type="NCBI Taxonomy" id="43654"/>
    <lineage>
        <taxon>Bacteria</taxon>
        <taxon>Pseudomonadati</taxon>
        <taxon>Pseudomonadota</taxon>
        <taxon>Gammaproteobacteria</taxon>
        <taxon>Alteromonadales</taxon>
        <taxon>Pseudoalteromonadaceae</taxon>
        <taxon>Pseudoalteromonas</taxon>
    </lineage>
</organism>
<feature type="transmembrane region" description="Helical" evidence="5">
    <location>
        <begin position="287"/>
        <end position="312"/>
    </location>
</feature>
<dbReference type="Pfam" id="PF00015">
    <property type="entry name" value="MCPsignal"/>
    <property type="match status" value="1"/>
</dbReference>
<dbReference type="InterPro" id="IPR004089">
    <property type="entry name" value="MCPsignal_dom"/>
</dbReference>
<accession>A0A5S3V3W9</accession>
<evidence type="ECO:0000256" key="4">
    <source>
        <dbReference type="PROSITE-ProRule" id="PRU00284"/>
    </source>
</evidence>